<dbReference type="Proteomes" id="UP000032900">
    <property type="component" value="Unassembled WGS sequence"/>
</dbReference>
<reference evidence="1 2" key="1">
    <citation type="journal article" date="2015" name="Microbes Environ.">
        <title>Distribution and evolution of nitrogen fixation genes in the phylum bacteroidetes.</title>
        <authorList>
            <person name="Inoue J."/>
            <person name="Oshima K."/>
            <person name="Suda W."/>
            <person name="Sakamoto M."/>
            <person name="Iino T."/>
            <person name="Noda S."/>
            <person name="Hongoh Y."/>
            <person name="Hattori M."/>
            <person name="Ohkuma M."/>
        </authorList>
    </citation>
    <scope>NUCLEOTIDE SEQUENCE [LARGE SCALE GENOMIC DNA]</scope>
    <source>
        <strain evidence="1">JCM 15548</strain>
    </source>
</reference>
<protein>
    <submittedName>
        <fullName evidence="1">Uncharacterized protein</fullName>
    </submittedName>
</protein>
<dbReference type="STRING" id="1236989.JCM15548_13693"/>
<sequence length="72" mass="8318">MVELKKLEAPFTPVSFDDWLPMPLEITFANLFFAQDQIASESFSANSSFLAYSPPRILTGYERLIRNEVFRL</sequence>
<evidence type="ECO:0000313" key="1">
    <source>
        <dbReference type="EMBL" id="GAO31342.1"/>
    </source>
</evidence>
<dbReference type="EMBL" id="BAZW01000044">
    <property type="protein sequence ID" value="GAO31342.1"/>
    <property type="molecule type" value="Genomic_DNA"/>
</dbReference>
<proteinExistence type="predicted"/>
<accession>A0A0E9M0I3</accession>
<keyword evidence="2" id="KW-1185">Reference proteome</keyword>
<name>A0A0E9M0I3_9BACT</name>
<comment type="caution">
    <text evidence="1">The sequence shown here is derived from an EMBL/GenBank/DDBJ whole genome shotgun (WGS) entry which is preliminary data.</text>
</comment>
<dbReference type="AlphaFoldDB" id="A0A0E9M0I3"/>
<organism evidence="1 2">
    <name type="scientific">Geofilum rubicundum JCM 15548</name>
    <dbReference type="NCBI Taxonomy" id="1236989"/>
    <lineage>
        <taxon>Bacteria</taxon>
        <taxon>Pseudomonadati</taxon>
        <taxon>Bacteroidota</taxon>
        <taxon>Bacteroidia</taxon>
        <taxon>Marinilabiliales</taxon>
        <taxon>Marinilabiliaceae</taxon>
        <taxon>Geofilum</taxon>
    </lineage>
</organism>
<evidence type="ECO:0000313" key="2">
    <source>
        <dbReference type="Proteomes" id="UP000032900"/>
    </source>
</evidence>
<gene>
    <name evidence="1" type="ORF">JCM15548_13693</name>
</gene>